<evidence type="ECO:0000256" key="1">
    <source>
        <dbReference type="ARBA" id="ARBA00004651"/>
    </source>
</evidence>
<feature type="chain" id="PRO_5035787066" description="G-protein coupled receptors family 3 profile domain-containing protein" evidence="11">
    <location>
        <begin position="31"/>
        <end position="925"/>
    </location>
</feature>
<sequence>MTISKPSSSRSSSTVSLLISIFYWFSRASCQSCVPQAIPDIDQRTYSSIGDINIGVFISASPSGGPAACLNISNPGSSVLEHSEAIAYAVRSVNQDPDLLPNIKLGFIQVDDCGNENVALAAALSFFPRVIDRTGNMESCFDNSAAWMYQQDNKAMPFYDVVGVIGPSASQRMISVSKLFASARIPVIGCLASSDELSDKSRHPYFSRLIPPDKYQVGAMMQFIQRNGWSYISVVYVKDSYGQKGYDHIKETSMQYGICLASAQRVGTDADFDTVISELLTYPRARVVILFLYSQSSGLLVNSVNKFNASGHFILIWSDAWNTAFKRLPLHAQDSILGSFSVGLYSTYIPQYLEYLRHLRVHNTTNPWLKSQWEYLANCSLDSYESCDSEFDILTSDRFEFEKTPSLYIDAVYAFAHALHNLLSDLCPYAKGAEARRCIQGDVLLGYLRNISFDGHNGHIQFDEFGDRKGKYEIREIVRDYKIVPFVNRSSIISREARTVAVYDVETDRLNFTEYKINWDYVKRIERMTQLPEDSPFWGIPESVCSIACRTGEFRIQREPYCCWDCRKCRDNEKVSFDGTSCDECDLLTWPDKASGYTSCTTITPTYPLVKDTIPLILTCLGLFALICVTLVVIGYIYFRNSRIIKASSRELSISQMVAIYVGYITIIIFQTPPTHESCGAAYFLFCFSFALLYAPLLHQNNTCLQDLPERQEAQPTTCSNQPYIPDGHGRNSPSMSGMYSNIKIIVFKMVLCLIIYIVFRPTAQAIQPIPTEKFVELSCDMTSPGLASFLVYNLVLVFLCSIFAFKTRKLPDNFNESKFISMCVATTLVIWLAFVPTYFTANRNSVRIMLLSIALLLNHTVALIFLFVPKLYAAAYLPTENFATSRFQAGEATTGVHKSSFSNRIMPSPEPDPFTAKFGNDVHF</sequence>
<dbReference type="InterPro" id="IPR000337">
    <property type="entry name" value="GPCR_3"/>
</dbReference>
<dbReference type="PRINTS" id="PR00248">
    <property type="entry name" value="GPCRMGR"/>
</dbReference>
<dbReference type="InterPro" id="IPR050726">
    <property type="entry name" value="mGluR"/>
</dbReference>
<keyword evidence="8" id="KW-0325">Glycoprotein</keyword>
<protein>
    <recommendedName>
        <fullName evidence="12">G-protein coupled receptors family 3 profile domain-containing protein</fullName>
    </recommendedName>
</protein>
<dbReference type="FunFam" id="3.40.50.2300:FF:000145">
    <property type="entry name" value="Glutamate receptor, metabotropic"/>
    <property type="match status" value="1"/>
</dbReference>
<dbReference type="EMBL" id="CAJHNH020004979">
    <property type="protein sequence ID" value="CAG5131948.1"/>
    <property type="molecule type" value="Genomic_DNA"/>
</dbReference>
<feature type="transmembrane region" description="Helical" evidence="10">
    <location>
        <begin position="787"/>
        <end position="808"/>
    </location>
</feature>
<keyword evidence="6 10" id="KW-0472">Membrane</keyword>
<keyword evidence="5" id="KW-0297">G-protein coupled receptor</keyword>
<feature type="transmembrane region" description="Helical" evidence="10">
    <location>
        <begin position="651"/>
        <end position="669"/>
    </location>
</feature>
<evidence type="ECO:0000256" key="9">
    <source>
        <dbReference type="ARBA" id="ARBA00023224"/>
    </source>
</evidence>
<dbReference type="Gene3D" id="2.10.50.30">
    <property type="entry name" value="GPCR, family 3, nine cysteines domain"/>
    <property type="match status" value="1"/>
</dbReference>
<organism evidence="13 14">
    <name type="scientific">Candidula unifasciata</name>
    <dbReference type="NCBI Taxonomy" id="100452"/>
    <lineage>
        <taxon>Eukaryota</taxon>
        <taxon>Metazoa</taxon>
        <taxon>Spiralia</taxon>
        <taxon>Lophotrochozoa</taxon>
        <taxon>Mollusca</taxon>
        <taxon>Gastropoda</taxon>
        <taxon>Heterobranchia</taxon>
        <taxon>Euthyneura</taxon>
        <taxon>Panpulmonata</taxon>
        <taxon>Eupulmonata</taxon>
        <taxon>Stylommatophora</taxon>
        <taxon>Helicina</taxon>
        <taxon>Helicoidea</taxon>
        <taxon>Geomitridae</taxon>
        <taxon>Candidula</taxon>
    </lineage>
</organism>
<evidence type="ECO:0000256" key="7">
    <source>
        <dbReference type="ARBA" id="ARBA00023170"/>
    </source>
</evidence>
<keyword evidence="9" id="KW-0807">Transducer</keyword>
<gene>
    <name evidence="13" type="ORF">CUNI_LOCUS17506</name>
</gene>
<accession>A0A8S3ZV68</accession>
<dbReference type="SUPFAM" id="SSF53822">
    <property type="entry name" value="Periplasmic binding protein-like I"/>
    <property type="match status" value="1"/>
</dbReference>
<dbReference type="AlphaFoldDB" id="A0A8S3ZV68"/>
<keyword evidence="4 10" id="KW-1133">Transmembrane helix</keyword>
<keyword evidence="14" id="KW-1185">Reference proteome</keyword>
<dbReference type="InterPro" id="IPR017978">
    <property type="entry name" value="GPCR_3_C"/>
</dbReference>
<dbReference type="InterPro" id="IPR001828">
    <property type="entry name" value="ANF_lig-bd_rcpt"/>
</dbReference>
<feature type="transmembrane region" description="Helical" evidence="10">
    <location>
        <begin position="746"/>
        <end position="767"/>
    </location>
</feature>
<dbReference type="PROSITE" id="PS50259">
    <property type="entry name" value="G_PROTEIN_RECEP_F3_4"/>
    <property type="match status" value="1"/>
</dbReference>
<feature type="transmembrane region" description="Helical" evidence="10">
    <location>
        <begin position="820"/>
        <end position="840"/>
    </location>
</feature>
<keyword evidence="3 10" id="KW-0812">Transmembrane</keyword>
<evidence type="ECO:0000256" key="11">
    <source>
        <dbReference type="SAM" id="SignalP"/>
    </source>
</evidence>
<dbReference type="InterPro" id="IPR011500">
    <property type="entry name" value="GPCR_3_9-Cys_dom"/>
</dbReference>
<dbReference type="Pfam" id="PF01094">
    <property type="entry name" value="ANF_receptor"/>
    <property type="match status" value="1"/>
</dbReference>
<keyword evidence="7" id="KW-0675">Receptor</keyword>
<dbReference type="Proteomes" id="UP000678393">
    <property type="component" value="Unassembled WGS sequence"/>
</dbReference>
<dbReference type="PANTHER" id="PTHR24060">
    <property type="entry name" value="METABOTROPIC GLUTAMATE RECEPTOR"/>
    <property type="match status" value="1"/>
</dbReference>
<dbReference type="GO" id="GO:0005886">
    <property type="term" value="C:plasma membrane"/>
    <property type="evidence" value="ECO:0007669"/>
    <property type="project" value="UniProtKB-SubCell"/>
</dbReference>
<dbReference type="Pfam" id="PF07562">
    <property type="entry name" value="NCD3G"/>
    <property type="match status" value="1"/>
</dbReference>
<dbReference type="Gene3D" id="3.40.50.2300">
    <property type="match status" value="2"/>
</dbReference>
<dbReference type="OrthoDB" id="425344at2759"/>
<dbReference type="Pfam" id="PF00003">
    <property type="entry name" value="7tm_3"/>
    <property type="match status" value="1"/>
</dbReference>
<dbReference type="InterPro" id="IPR028082">
    <property type="entry name" value="Peripla_BP_I"/>
</dbReference>
<dbReference type="InterPro" id="IPR038550">
    <property type="entry name" value="GPCR_3_9-Cys_sf"/>
</dbReference>
<feature type="domain" description="G-protein coupled receptors family 3 profile" evidence="12">
    <location>
        <begin position="614"/>
        <end position="891"/>
    </location>
</feature>
<dbReference type="CDD" id="cd13953">
    <property type="entry name" value="7tm_classC_mGluR-like"/>
    <property type="match status" value="1"/>
</dbReference>
<evidence type="ECO:0000313" key="14">
    <source>
        <dbReference type="Proteomes" id="UP000678393"/>
    </source>
</evidence>
<name>A0A8S3ZV68_9EUPU</name>
<dbReference type="GO" id="GO:0004930">
    <property type="term" value="F:G protein-coupled receptor activity"/>
    <property type="evidence" value="ECO:0007669"/>
    <property type="project" value="UniProtKB-KW"/>
</dbReference>
<evidence type="ECO:0000259" key="12">
    <source>
        <dbReference type="PROSITE" id="PS50259"/>
    </source>
</evidence>
<comment type="caution">
    <text evidence="13">The sequence shown here is derived from an EMBL/GenBank/DDBJ whole genome shotgun (WGS) entry which is preliminary data.</text>
</comment>
<feature type="transmembrane region" description="Helical" evidence="10">
    <location>
        <begin position="616"/>
        <end position="639"/>
    </location>
</feature>
<comment type="subcellular location">
    <subcellularLocation>
        <location evidence="1">Cell membrane</location>
        <topology evidence="1">Multi-pass membrane protein</topology>
    </subcellularLocation>
</comment>
<feature type="signal peptide" evidence="11">
    <location>
        <begin position="1"/>
        <end position="30"/>
    </location>
</feature>
<evidence type="ECO:0000313" key="13">
    <source>
        <dbReference type="EMBL" id="CAG5131948.1"/>
    </source>
</evidence>
<feature type="transmembrane region" description="Helical" evidence="10">
    <location>
        <begin position="681"/>
        <end position="698"/>
    </location>
</feature>
<reference evidence="13" key="1">
    <citation type="submission" date="2021-04" db="EMBL/GenBank/DDBJ databases">
        <authorList>
            <consortium name="Molecular Ecology Group"/>
        </authorList>
    </citation>
    <scope>NUCLEOTIDE SEQUENCE</scope>
</reference>
<evidence type="ECO:0000256" key="3">
    <source>
        <dbReference type="ARBA" id="ARBA00022692"/>
    </source>
</evidence>
<feature type="transmembrane region" description="Helical" evidence="10">
    <location>
        <begin position="846"/>
        <end position="869"/>
    </location>
</feature>
<evidence type="ECO:0000256" key="8">
    <source>
        <dbReference type="ARBA" id="ARBA00023180"/>
    </source>
</evidence>
<keyword evidence="2" id="KW-1003">Cell membrane</keyword>
<evidence type="ECO:0000256" key="5">
    <source>
        <dbReference type="ARBA" id="ARBA00023040"/>
    </source>
</evidence>
<evidence type="ECO:0000256" key="10">
    <source>
        <dbReference type="SAM" id="Phobius"/>
    </source>
</evidence>
<evidence type="ECO:0000256" key="4">
    <source>
        <dbReference type="ARBA" id="ARBA00022989"/>
    </source>
</evidence>
<evidence type="ECO:0000256" key="6">
    <source>
        <dbReference type="ARBA" id="ARBA00023136"/>
    </source>
</evidence>
<evidence type="ECO:0000256" key="2">
    <source>
        <dbReference type="ARBA" id="ARBA00022475"/>
    </source>
</evidence>
<proteinExistence type="predicted"/>
<keyword evidence="11" id="KW-0732">Signal</keyword>